<protein>
    <submittedName>
        <fullName evidence="1">Uncharacterized protein</fullName>
    </submittedName>
</protein>
<gene>
    <name evidence="1" type="ORF">RI129_005627</name>
</gene>
<dbReference type="InterPro" id="IPR004245">
    <property type="entry name" value="DUF229"/>
</dbReference>
<dbReference type="InterPro" id="IPR017850">
    <property type="entry name" value="Alkaline_phosphatase_core_sf"/>
</dbReference>
<comment type="caution">
    <text evidence="1">The sequence shown here is derived from an EMBL/GenBank/DDBJ whole genome shotgun (WGS) entry which is preliminary data.</text>
</comment>
<dbReference type="PANTHER" id="PTHR10974">
    <property type="entry name" value="FI08016P-RELATED"/>
    <property type="match status" value="1"/>
</dbReference>
<dbReference type="CDD" id="cd16021">
    <property type="entry name" value="ALP_like"/>
    <property type="match status" value="1"/>
</dbReference>
<sequence>MFLRVTIVVFLVSFLIVYIIYTQSYQEFISRENKIRSDTVQHNDDEYLVRSPKCTIPNIKPFNKDTDGFNMISLYQNCSNRPLLSFITIENNQATLHINQSVAIYYSQYYISCCYSYIKRAFNMIDPDNKVESTPCITFQNSVQCTEDIVLVRCIEAGTGNTIYTNIHAPVTIKQSIKRKLNQNEHVSVLCIGIDSVSRLHLARALPITYAYLQKNGWIDFRGYNKIGDNTFPNLMGILTGMNETKAYETCNPKKLGPLDTCKMIWYDYQKLGFITAYGEDETKISTFNFLKKGFRRPPTDYYFRPYLISTEKWLNVEKVDGMNYCTGPEAAGERVFDLIKAFVKTFVTYYYFGFFWMNSFSHNNLGAVSRMDYKIHQLLSDLQEDSLLNNTIVFFYSDHGIRFGDLRYTRTGWLEERLPFFFVYLPHSFQKAYPIQTANLKMNAGNKLTTPYDFYMTLQDILVMAKKNYTIASSSGCPKCRSFFTEIDDNRSCEEGGITQHWCTCRGYKKYPESHTSVQLAIKYVLRQIHETIQSYKEEYKKCAKYKLYKVMSSSISENYLTNDTYLLLMLKLFPMSVFEATVSVAKNRTYIFRLHGSVSRLDYYEPHSKCVHDSNLKKYCYCR</sequence>
<proteinExistence type="predicted"/>
<evidence type="ECO:0000313" key="1">
    <source>
        <dbReference type="EMBL" id="KAK5644327.1"/>
    </source>
</evidence>
<dbReference type="Pfam" id="PF02995">
    <property type="entry name" value="DUF229"/>
    <property type="match status" value="1"/>
</dbReference>
<dbReference type="FunFam" id="3.40.720.10:FF:000017">
    <property type="entry name" value="Predicted protein"/>
    <property type="match status" value="1"/>
</dbReference>
<dbReference type="GO" id="GO:0005615">
    <property type="term" value="C:extracellular space"/>
    <property type="evidence" value="ECO:0007669"/>
    <property type="project" value="TreeGrafter"/>
</dbReference>
<dbReference type="SUPFAM" id="SSF53649">
    <property type="entry name" value="Alkaline phosphatase-like"/>
    <property type="match status" value="1"/>
</dbReference>
<keyword evidence="2" id="KW-1185">Reference proteome</keyword>
<reference evidence="1 2" key="1">
    <citation type="journal article" date="2024" name="Insects">
        <title>An Improved Chromosome-Level Genome Assembly of the Firefly Pyrocoelia pectoralis.</title>
        <authorList>
            <person name="Fu X."/>
            <person name="Meyer-Rochow V.B."/>
            <person name="Ballantyne L."/>
            <person name="Zhu X."/>
        </authorList>
    </citation>
    <scope>NUCLEOTIDE SEQUENCE [LARGE SCALE GENOMIC DNA]</scope>
    <source>
        <strain evidence="1">XCY_ONT2</strain>
    </source>
</reference>
<organism evidence="1 2">
    <name type="scientific">Pyrocoelia pectoralis</name>
    <dbReference type="NCBI Taxonomy" id="417401"/>
    <lineage>
        <taxon>Eukaryota</taxon>
        <taxon>Metazoa</taxon>
        <taxon>Ecdysozoa</taxon>
        <taxon>Arthropoda</taxon>
        <taxon>Hexapoda</taxon>
        <taxon>Insecta</taxon>
        <taxon>Pterygota</taxon>
        <taxon>Neoptera</taxon>
        <taxon>Endopterygota</taxon>
        <taxon>Coleoptera</taxon>
        <taxon>Polyphaga</taxon>
        <taxon>Elateriformia</taxon>
        <taxon>Elateroidea</taxon>
        <taxon>Lampyridae</taxon>
        <taxon>Lampyrinae</taxon>
        <taxon>Pyrocoelia</taxon>
    </lineage>
</organism>
<dbReference type="PANTHER" id="PTHR10974:SF9">
    <property type="entry name" value="DUF229 DOMAIN CONTAINING PROTEIN-RELATED"/>
    <property type="match status" value="1"/>
</dbReference>
<dbReference type="AlphaFoldDB" id="A0AAN7ZHM0"/>
<evidence type="ECO:0000313" key="2">
    <source>
        <dbReference type="Proteomes" id="UP001329430"/>
    </source>
</evidence>
<dbReference type="EMBL" id="JAVRBK010000004">
    <property type="protein sequence ID" value="KAK5644327.1"/>
    <property type="molecule type" value="Genomic_DNA"/>
</dbReference>
<dbReference type="Proteomes" id="UP001329430">
    <property type="component" value="Chromosome 4"/>
</dbReference>
<accession>A0AAN7ZHM0</accession>
<name>A0AAN7ZHM0_9COLE</name>
<dbReference type="Gene3D" id="3.40.720.10">
    <property type="entry name" value="Alkaline Phosphatase, subunit A"/>
    <property type="match status" value="1"/>
</dbReference>